<proteinExistence type="predicted"/>
<evidence type="ECO:0000313" key="2">
    <source>
        <dbReference type="Proteomes" id="UP000298663"/>
    </source>
</evidence>
<name>A0A4U5MGZ6_STECR</name>
<evidence type="ECO:0000313" key="1">
    <source>
        <dbReference type="EMBL" id="TKR68273.1"/>
    </source>
</evidence>
<sequence>MLILSTSCAIVGAGDPPAPQNDALFPGRQNMITQKDITEIKFSKHRPSLNSPGISDLSVAASYPCIFVGKTGTNCLCRKRL</sequence>
<gene>
    <name evidence="1" type="ORF">L596_024274</name>
</gene>
<comment type="caution">
    <text evidence="1">The sequence shown here is derived from an EMBL/GenBank/DDBJ whole genome shotgun (WGS) entry which is preliminary data.</text>
</comment>
<dbReference type="Proteomes" id="UP000298663">
    <property type="component" value="Unassembled WGS sequence"/>
</dbReference>
<reference evidence="1 2" key="1">
    <citation type="journal article" date="2015" name="Genome Biol.">
        <title>Comparative genomics of Steinernema reveals deeply conserved gene regulatory networks.</title>
        <authorList>
            <person name="Dillman A.R."/>
            <person name="Macchietto M."/>
            <person name="Porter C.F."/>
            <person name="Rogers A."/>
            <person name="Williams B."/>
            <person name="Antoshechkin I."/>
            <person name="Lee M.M."/>
            <person name="Goodwin Z."/>
            <person name="Lu X."/>
            <person name="Lewis E.E."/>
            <person name="Goodrich-Blair H."/>
            <person name="Stock S.P."/>
            <person name="Adams B.J."/>
            <person name="Sternberg P.W."/>
            <person name="Mortazavi A."/>
        </authorList>
    </citation>
    <scope>NUCLEOTIDE SEQUENCE [LARGE SCALE GENOMIC DNA]</scope>
    <source>
        <strain evidence="1 2">ALL</strain>
    </source>
</reference>
<reference evidence="1 2" key="2">
    <citation type="journal article" date="2019" name="G3 (Bethesda)">
        <title>Hybrid Assembly of the Genome of the Entomopathogenic Nematode Steinernema carpocapsae Identifies the X-Chromosome.</title>
        <authorList>
            <person name="Serra L."/>
            <person name="Macchietto M."/>
            <person name="Macias-Munoz A."/>
            <person name="McGill C.J."/>
            <person name="Rodriguez I.M."/>
            <person name="Rodriguez B."/>
            <person name="Murad R."/>
            <person name="Mortazavi A."/>
        </authorList>
    </citation>
    <scope>NUCLEOTIDE SEQUENCE [LARGE SCALE GENOMIC DNA]</scope>
    <source>
        <strain evidence="1 2">ALL</strain>
    </source>
</reference>
<organism evidence="1 2">
    <name type="scientific">Steinernema carpocapsae</name>
    <name type="common">Entomopathogenic nematode</name>
    <dbReference type="NCBI Taxonomy" id="34508"/>
    <lineage>
        <taxon>Eukaryota</taxon>
        <taxon>Metazoa</taxon>
        <taxon>Ecdysozoa</taxon>
        <taxon>Nematoda</taxon>
        <taxon>Chromadorea</taxon>
        <taxon>Rhabditida</taxon>
        <taxon>Tylenchina</taxon>
        <taxon>Panagrolaimomorpha</taxon>
        <taxon>Strongyloidoidea</taxon>
        <taxon>Steinernematidae</taxon>
        <taxon>Steinernema</taxon>
    </lineage>
</organism>
<accession>A0A4U5MGZ6</accession>
<dbReference type="EMBL" id="AZBU02000008">
    <property type="protein sequence ID" value="TKR68273.1"/>
    <property type="molecule type" value="Genomic_DNA"/>
</dbReference>
<protein>
    <submittedName>
        <fullName evidence="1">Uncharacterized protein</fullName>
    </submittedName>
</protein>
<keyword evidence="2" id="KW-1185">Reference proteome</keyword>
<dbReference type="AlphaFoldDB" id="A0A4U5MGZ6"/>